<organism evidence="1 2">
    <name type="scientific">Acanthoscelides obtectus</name>
    <name type="common">Bean weevil</name>
    <name type="synonym">Bruchus obtectus</name>
    <dbReference type="NCBI Taxonomy" id="200917"/>
    <lineage>
        <taxon>Eukaryota</taxon>
        <taxon>Metazoa</taxon>
        <taxon>Ecdysozoa</taxon>
        <taxon>Arthropoda</taxon>
        <taxon>Hexapoda</taxon>
        <taxon>Insecta</taxon>
        <taxon>Pterygota</taxon>
        <taxon>Neoptera</taxon>
        <taxon>Endopterygota</taxon>
        <taxon>Coleoptera</taxon>
        <taxon>Polyphaga</taxon>
        <taxon>Cucujiformia</taxon>
        <taxon>Chrysomeloidea</taxon>
        <taxon>Chrysomelidae</taxon>
        <taxon>Bruchinae</taxon>
        <taxon>Bruchini</taxon>
        <taxon>Acanthoscelides</taxon>
    </lineage>
</organism>
<name>A0A9P0K809_ACAOB</name>
<comment type="caution">
    <text evidence="1">The sequence shown here is derived from an EMBL/GenBank/DDBJ whole genome shotgun (WGS) entry which is preliminary data.</text>
</comment>
<proteinExistence type="predicted"/>
<gene>
    <name evidence="1" type="ORF">ACAOBT_LOCUS6314</name>
</gene>
<protein>
    <submittedName>
        <fullName evidence="1">Uncharacterized protein</fullName>
    </submittedName>
</protein>
<evidence type="ECO:0000313" key="1">
    <source>
        <dbReference type="EMBL" id="CAH1965404.1"/>
    </source>
</evidence>
<dbReference type="EMBL" id="CAKOFQ010006725">
    <property type="protein sequence ID" value="CAH1965404.1"/>
    <property type="molecule type" value="Genomic_DNA"/>
</dbReference>
<accession>A0A9P0K809</accession>
<reference evidence="1" key="1">
    <citation type="submission" date="2022-03" db="EMBL/GenBank/DDBJ databases">
        <authorList>
            <person name="Sayadi A."/>
        </authorList>
    </citation>
    <scope>NUCLEOTIDE SEQUENCE</scope>
</reference>
<dbReference type="Proteomes" id="UP001152888">
    <property type="component" value="Unassembled WGS sequence"/>
</dbReference>
<sequence>MLDTDVGFLVDCAMVISQDALEIIEHLTKDFKISGNLSHANRTTKVLNLSFWSRIEMENLTLVMKASLWMGNRFVPFKSIKYSVMVTQLLELPFYDIPKLVYQHARPPLVPPLKPNVTYSITEWSPTSFPNFPDGRWLVHLEFFKDMNKDVLLATTEWYLTITNTIEWSTTTLPSDE</sequence>
<dbReference type="OrthoDB" id="6700665at2759"/>
<evidence type="ECO:0000313" key="2">
    <source>
        <dbReference type="Proteomes" id="UP001152888"/>
    </source>
</evidence>
<dbReference type="AlphaFoldDB" id="A0A9P0K809"/>
<keyword evidence="2" id="KW-1185">Reference proteome</keyword>